<dbReference type="Pfam" id="PF13988">
    <property type="entry name" value="DUF4225"/>
    <property type="match status" value="1"/>
</dbReference>
<dbReference type="EMBL" id="CABVIH010000020">
    <property type="protein sequence ID" value="VVP24476.1"/>
    <property type="molecule type" value="Genomic_DNA"/>
</dbReference>
<accession>A0A5E7MIC4</accession>
<evidence type="ECO:0000313" key="1">
    <source>
        <dbReference type="EMBL" id="VVP24476.1"/>
    </source>
</evidence>
<dbReference type="InterPro" id="IPR025320">
    <property type="entry name" value="DUF4225"/>
</dbReference>
<name>A0A5E7MIC4_PSEFL</name>
<evidence type="ECO:0000313" key="2">
    <source>
        <dbReference type="Proteomes" id="UP000375525"/>
    </source>
</evidence>
<organism evidence="1 2">
    <name type="scientific">Pseudomonas fluorescens</name>
    <dbReference type="NCBI Taxonomy" id="294"/>
    <lineage>
        <taxon>Bacteria</taxon>
        <taxon>Pseudomonadati</taxon>
        <taxon>Pseudomonadota</taxon>
        <taxon>Gammaproteobacteria</taxon>
        <taxon>Pseudomonadales</taxon>
        <taxon>Pseudomonadaceae</taxon>
        <taxon>Pseudomonas</taxon>
    </lineage>
</organism>
<protein>
    <recommendedName>
        <fullName evidence="3">DUF4225 domain-containing protein</fullName>
    </recommendedName>
</protein>
<dbReference type="AlphaFoldDB" id="A0A5E7MIC4"/>
<gene>
    <name evidence="1" type="ORF">PS880_04006</name>
</gene>
<sequence>MKMNEDACDIHDVTKAASDLVGVGCSIGMAHFSDGITRLRFGSMISSYADEVIQAVDEGLISAWQGVQEIRAEYEELSFRARFYLQNGIGIVAGVMQIRTGVSVIGGSGGLGAVPGGVMVGHGANNIYEGLDNIYHGPGTPGSVGPVRRFYRSLFDDDRGDIAYYSLDLFASGYGISRKVLKPGAVELFRRDPINYERAYRQTGKLALAFEALVDFLTINTMYLEEESSR</sequence>
<dbReference type="Proteomes" id="UP000375525">
    <property type="component" value="Unassembled WGS sequence"/>
</dbReference>
<evidence type="ECO:0008006" key="3">
    <source>
        <dbReference type="Google" id="ProtNLM"/>
    </source>
</evidence>
<reference evidence="1 2" key="1">
    <citation type="submission" date="2019-09" db="EMBL/GenBank/DDBJ databases">
        <authorList>
            <person name="Chandra G."/>
            <person name="Truman W A."/>
        </authorList>
    </citation>
    <scope>NUCLEOTIDE SEQUENCE [LARGE SCALE GENOMIC DNA]</scope>
    <source>
        <strain evidence="1">PS880</strain>
    </source>
</reference>
<proteinExistence type="predicted"/>